<gene>
    <name evidence="5" type="ORF">LAZ67_2000949</name>
</gene>
<dbReference type="Proteomes" id="UP001235939">
    <property type="component" value="Chromosome 02"/>
</dbReference>
<name>A0ABY6K1M7_9ARAC</name>
<feature type="domain" description="NAD(P)-binding" evidence="4">
    <location>
        <begin position="29"/>
        <end position="71"/>
    </location>
</feature>
<evidence type="ECO:0000259" key="4">
    <source>
        <dbReference type="Pfam" id="PF16363"/>
    </source>
</evidence>
<evidence type="ECO:0000256" key="3">
    <source>
        <dbReference type="ARBA" id="ARBA00031085"/>
    </source>
</evidence>
<comment type="pathway">
    <text evidence="1">Nucleotide-sugar biosynthesis; GDP-L-fucose biosynthesis via de novo pathway; GDP-L-fucose from GDP-alpha-D-mannose: step 1/2.</text>
</comment>
<accession>A0ABY6K1M7</accession>
<dbReference type="PANTHER" id="PTHR43715">
    <property type="entry name" value="GDP-MANNOSE 4,6-DEHYDRATASE"/>
    <property type="match status" value="1"/>
</dbReference>
<reference evidence="5 6" key="1">
    <citation type="submission" date="2022-01" db="EMBL/GenBank/DDBJ databases">
        <title>A chromosomal length assembly of Cordylochernes scorpioides.</title>
        <authorList>
            <person name="Zeh D."/>
            <person name="Zeh J."/>
        </authorList>
    </citation>
    <scope>NUCLEOTIDE SEQUENCE [LARGE SCALE GENOMIC DNA]</scope>
    <source>
        <strain evidence="5">IN4F17</strain>
        <tissue evidence="5">Whole Body</tissue>
    </source>
</reference>
<dbReference type="PANTHER" id="PTHR43715:SF1">
    <property type="entry name" value="GDP-MANNOSE 4,6 DEHYDRATASE"/>
    <property type="match status" value="1"/>
</dbReference>
<dbReference type="Pfam" id="PF16363">
    <property type="entry name" value="GDP_Man_Dehyd"/>
    <property type="match status" value="1"/>
</dbReference>
<evidence type="ECO:0000313" key="5">
    <source>
        <dbReference type="EMBL" id="UYV62527.1"/>
    </source>
</evidence>
<dbReference type="InterPro" id="IPR006368">
    <property type="entry name" value="GDP_Man_deHydtase"/>
</dbReference>
<dbReference type="Gene3D" id="3.40.50.720">
    <property type="entry name" value="NAD(P)-binding Rossmann-like Domain"/>
    <property type="match status" value="1"/>
</dbReference>
<sequence length="77" mass="8629">MSNYGLLFDRPEVGTSEHGRIIAECRIGDGSYLAEFLLSKGYSVHGIVRRASSFNTGRIHHLYKNPLTHQEGGESFF</sequence>
<evidence type="ECO:0000313" key="6">
    <source>
        <dbReference type="Proteomes" id="UP001235939"/>
    </source>
</evidence>
<organism evidence="5 6">
    <name type="scientific">Cordylochernes scorpioides</name>
    <dbReference type="NCBI Taxonomy" id="51811"/>
    <lineage>
        <taxon>Eukaryota</taxon>
        <taxon>Metazoa</taxon>
        <taxon>Ecdysozoa</taxon>
        <taxon>Arthropoda</taxon>
        <taxon>Chelicerata</taxon>
        <taxon>Arachnida</taxon>
        <taxon>Pseudoscorpiones</taxon>
        <taxon>Cheliferoidea</taxon>
        <taxon>Chernetidae</taxon>
        <taxon>Cordylochernes</taxon>
    </lineage>
</organism>
<keyword evidence="2" id="KW-0456">Lyase</keyword>
<evidence type="ECO:0000256" key="1">
    <source>
        <dbReference type="ARBA" id="ARBA00004912"/>
    </source>
</evidence>
<keyword evidence="6" id="KW-1185">Reference proteome</keyword>
<protein>
    <recommendedName>
        <fullName evidence="3">GDP-D-mannose dehydratase</fullName>
    </recommendedName>
</protein>
<dbReference type="InterPro" id="IPR016040">
    <property type="entry name" value="NAD(P)-bd_dom"/>
</dbReference>
<dbReference type="EMBL" id="CP092864">
    <property type="protein sequence ID" value="UYV62527.1"/>
    <property type="molecule type" value="Genomic_DNA"/>
</dbReference>
<evidence type="ECO:0000256" key="2">
    <source>
        <dbReference type="ARBA" id="ARBA00023239"/>
    </source>
</evidence>
<proteinExistence type="predicted"/>